<dbReference type="SUPFAM" id="SSF50129">
    <property type="entry name" value="GroES-like"/>
    <property type="match status" value="1"/>
</dbReference>
<gene>
    <name evidence="2" type="ORF">CDO52_08220</name>
</gene>
<organism evidence="2 3">
    <name type="scientific">Nocardiopsis gilva YIM 90087</name>
    <dbReference type="NCBI Taxonomy" id="1235441"/>
    <lineage>
        <taxon>Bacteria</taxon>
        <taxon>Bacillati</taxon>
        <taxon>Actinomycetota</taxon>
        <taxon>Actinomycetes</taxon>
        <taxon>Streptosporangiales</taxon>
        <taxon>Nocardiopsidaceae</taxon>
        <taxon>Nocardiopsis</taxon>
    </lineage>
</organism>
<evidence type="ECO:0000259" key="1">
    <source>
        <dbReference type="SMART" id="SM00829"/>
    </source>
</evidence>
<accession>A0A223S419</accession>
<dbReference type="PANTHER" id="PTHR45033">
    <property type="match status" value="1"/>
</dbReference>
<dbReference type="EMBL" id="CP022753">
    <property type="protein sequence ID" value="ASU82769.1"/>
    <property type="molecule type" value="Genomic_DNA"/>
</dbReference>
<dbReference type="RefSeq" id="WP_017617320.1">
    <property type="nucleotide sequence ID" value="NZ_ANBG01000067.1"/>
</dbReference>
<dbReference type="Pfam" id="PF00107">
    <property type="entry name" value="ADH_zinc_N"/>
    <property type="match status" value="1"/>
</dbReference>
<evidence type="ECO:0000313" key="3">
    <source>
        <dbReference type="Proteomes" id="UP000215005"/>
    </source>
</evidence>
<dbReference type="Gene3D" id="3.90.180.10">
    <property type="entry name" value="Medium-chain alcohol dehydrogenases, catalytic domain"/>
    <property type="match status" value="1"/>
</dbReference>
<name>A0A223S419_9ACTN</name>
<dbReference type="InterPro" id="IPR013154">
    <property type="entry name" value="ADH-like_N"/>
</dbReference>
<dbReference type="PANTHER" id="PTHR45033:SF3">
    <property type="entry name" value="DEHYDROGENASE, PUTATIVE (AFU_ORTHOLOGUE AFUA_2G13270)-RELATED"/>
    <property type="match status" value="1"/>
</dbReference>
<sequence length="322" mass="34486">MFAITAARIDKDNPLSGLEAGERPEPEAREGWATVTVRAAALNHHDIWSLKGVGLTEKRLPMVLGCDAAGVDEDGREVIVHSVIGDPDAGGGDETRDPRRSLLSEVYNGTFAEKVAVPRRNLVPKPTELSFEEAACLPTAWLTAYRMLFDKAALEPGSTVLVQGAGGGVNSALIRMASAAGHRVYATSRTEAKRERARALGAFATVETGERLPEKVDAVFDNVGAATWGHSVRSLRPGGRITTCGATSGDAPSAELTRVFFLQLQIIGSTMGTRDQLHRVAEYCARTGIRPEIDRVLPMADAKDGFEAMEQGDLFGKIVFTA</sequence>
<dbReference type="OrthoDB" id="9787435at2"/>
<dbReference type="Proteomes" id="UP000215005">
    <property type="component" value="Chromosome"/>
</dbReference>
<reference evidence="2 3" key="1">
    <citation type="submission" date="2017-08" db="EMBL/GenBank/DDBJ databases">
        <title>The complete genome sequence of Nocardiopsis gilva YIM 90087.</title>
        <authorList>
            <person name="Yin M."/>
            <person name="Tang S."/>
        </authorList>
    </citation>
    <scope>NUCLEOTIDE SEQUENCE [LARGE SCALE GENOMIC DNA]</scope>
    <source>
        <strain evidence="2 3">YIM 90087</strain>
    </source>
</reference>
<dbReference type="InterPro" id="IPR011032">
    <property type="entry name" value="GroES-like_sf"/>
</dbReference>
<proteinExistence type="predicted"/>
<dbReference type="Pfam" id="PF08240">
    <property type="entry name" value="ADH_N"/>
    <property type="match status" value="1"/>
</dbReference>
<dbReference type="InterPro" id="IPR020843">
    <property type="entry name" value="ER"/>
</dbReference>
<dbReference type="SMART" id="SM00829">
    <property type="entry name" value="PKS_ER"/>
    <property type="match status" value="1"/>
</dbReference>
<protein>
    <submittedName>
        <fullName evidence="2">Zn-dependent oxidoreductase</fullName>
    </submittedName>
</protein>
<dbReference type="AlphaFoldDB" id="A0A223S419"/>
<dbReference type="Gene3D" id="3.40.50.720">
    <property type="entry name" value="NAD(P)-binding Rossmann-like Domain"/>
    <property type="match status" value="1"/>
</dbReference>
<feature type="domain" description="Enoyl reductase (ER)" evidence="1">
    <location>
        <begin position="13"/>
        <end position="320"/>
    </location>
</feature>
<evidence type="ECO:0000313" key="2">
    <source>
        <dbReference type="EMBL" id="ASU82769.1"/>
    </source>
</evidence>
<dbReference type="InterPro" id="IPR052711">
    <property type="entry name" value="Zinc_ADH-like"/>
</dbReference>
<dbReference type="InterPro" id="IPR036291">
    <property type="entry name" value="NAD(P)-bd_dom_sf"/>
</dbReference>
<dbReference type="GO" id="GO:0016491">
    <property type="term" value="F:oxidoreductase activity"/>
    <property type="evidence" value="ECO:0007669"/>
    <property type="project" value="InterPro"/>
</dbReference>
<dbReference type="KEGG" id="ngv:CDO52_08220"/>
<dbReference type="InterPro" id="IPR013149">
    <property type="entry name" value="ADH-like_C"/>
</dbReference>
<keyword evidence="3" id="KW-1185">Reference proteome</keyword>
<dbReference type="SUPFAM" id="SSF51735">
    <property type="entry name" value="NAD(P)-binding Rossmann-fold domains"/>
    <property type="match status" value="1"/>
</dbReference>